<evidence type="ECO:0000256" key="4">
    <source>
        <dbReference type="SAM" id="Coils"/>
    </source>
</evidence>
<evidence type="ECO:0000259" key="7">
    <source>
        <dbReference type="Pfam" id="PF14197"/>
    </source>
</evidence>
<gene>
    <name evidence="8" type="ORF">B0T22DRAFT_370582</name>
</gene>
<feature type="compositionally biased region" description="Basic and acidic residues" evidence="5">
    <location>
        <begin position="45"/>
        <end position="56"/>
    </location>
</feature>
<keyword evidence="9" id="KW-1185">Reference proteome</keyword>
<evidence type="ECO:0000256" key="5">
    <source>
        <dbReference type="SAM" id="MobiDB-lite"/>
    </source>
</evidence>
<feature type="compositionally biased region" description="Polar residues" evidence="5">
    <location>
        <begin position="161"/>
        <end position="170"/>
    </location>
</feature>
<feature type="domain" description="PPC89 centrosome localisation" evidence="7">
    <location>
        <begin position="390"/>
        <end position="454"/>
    </location>
</feature>
<evidence type="ECO:0000256" key="3">
    <source>
        <dbReference type="ARBA" id="ARBA00023212"/>
    </source>
</evidence>
<dbReference type="InterPro" id="IPR051756">
    <property type="entry name" value="Centrosomal_MT-associated"/>
</dbReference>
<reference evidence="8" key="2">
    <citation type="submission" date="2023-06" db="EMBL/GenBank/DDBJ databases">
        <authorList>
            <consortium name="Lawrence Berkeley National Laboratory"/>
            <person name="Haridas S."/>
            <person name="Hensen N."/>
            <person name="Bonometti L."/>
            <person name="Westerberg I."/>
            <person name="Brannstrom I.O."/>
            <person name="Guillou S."/>
            <person name="Cros-Aarteil S."/>
            <person name="Calhoun S."/>
            <person name="Kuo A."/>
            <person name="Mondo S."/>
            <person name="Pangilinan J."/>
            <person name="Riley R."/>
            <person name="Labutti K."/>
            <person name="Andreopoulos B."/>
            <person name="Lipzen A."/>
            <person name="Chen C."/>
            <person name="Yanf M."/>
            <person name="Daum C."/>
            <person name="Ng V."/>
            <person name="Clum A."/>
            <person name="Steindorff A."/>
            <person name="Ohm R."/>
            <person name="Martin F."/>
            <person name="Silar P."/>
            <person name="Natvig D."/>
            <person name="Lalanne C."/>
            <person name="Gautier V."/>
            <person name="Ament-Velasquez S.L."/>
            <person name="Kruys A."/>
            <person name="Hutchinson M.I."/>
            <person name="Powell A.J."/>
            <person name="Barry K."/>
            <person name="Miller A.N."/>
            <person name="Grigoriev I.V."/>
            <person name="Debuchy R."/>
            <person name="Gladieux P."/>
            <person name="Thoren M.H."/>
            <person name="Johannesson H."/>
        </authorList>
    </citation>
    <scope>NUCLEOTIDE SEQUENCE</scope>
    <source>
        <strain evidence="8">CBS 314.62</strain>
    </source>
</reference>
<dbReference type="Pfam" id="PF06657">
    <property type="entry name" value="Cep57_MT_bd"/>
    <property type="match status" value="1"/>
</dbReference>
<feature type="compositionally biased region" description="Basic and acidic residues" evidence="5">
    <location>
        <begin position="136"/>
        <end position="158"/>
    </location>
</feature>
<dbReference type="Pfam" id="PF14197">
    <property type="entry name" value="Cep57_CLD_2"/>
    <property type="match status" value="1"/>
</dbReference>
<evidence type="ECO:0000256" key="2">
    <source>
        <dbReference type="ARBA" id="ARBA00022490"/>
    </source>
</evidence>
<feature type="compositionally biased region" description="Basic and acidic residues" evidence="5">
    <location>
        <begin position="196"/>
        <end position="214"/>
    </location>
</feature>
<keyword evidence="2" id="KW-0963">Cytoplasm</keyword>
<evidence type="ECO:0008006" key="10">
    <source>
        <dbReference type="Google" id="ProtNLM"/>
    </source>
</evidence>
<evidence type="ECO:0000313" key="8">
    <source>
        <dbReference type="EMBL" id="KAK3693735.1"/>
    </source>
</evidence>
<name>A0AAE0XI61_9PEZI</name>
<feature type="compositionally biased region" description="Polar residues" evidence="5">
    <location>
        <begin position="9"/>
        <end position="39"/>
    </location>
</feature>
<dbReference type="PANTHER" id="PTHR19336:SF9">
    <property type="entry name" value="SPINDLE POLE BODY PROTEIN PPC89"/>
    <property type="match status" value="1"/>
</dbReference>
<dbReference type="InterPro" id="IPR025925">
    <property type="entry name" value="PPC89_CLD"/>
</dbReference>
<feature type="compositionally biased region" description="Basic and acidic residues" evidence="5">
    <location>
        <begin position="894"/>
        <end position="905"/>
    </location>
</feature>
<feature type="coiled-coil region" evidence="4">
    <location>
        <begin position="630"/>
        <end position="664"/>
    </location>
</feature>
<dbReference type="Proteomes" id="UP001270362">
    <property type="component" value="Unassembled WGS sequence"/>
</dbReference>
<dbReference type="InterPro" id="IPR024957">
    <property type="entry name" value="Cep57_MT-bd_dom"/>
</dbReference>
<feature type="coiled-coil region" evidence="4">
    <location>
        <begin position="1019"/>
        <end position="1072"/>
    </location>
</feature>
<feature type="region of interest" description="Disordered" evidence="5">
    <location>
        <begin position="1"/>
        <end position="75"/>
    </location>
</feature>
<comment type="caution">
    <text evidence="8">The sequence shown here is derived from an EMBL/GenBank/DDBJ whole genome shotgun (WGS) entry which is preliminary data.</text>
</comment>
<evidence type="ECO:0000313" key="9">
    <source>
        <dbReference type="Proteomes" id="UP001270362"/>
    </source>
</evidence>
<dbReference type="AlphaFoldDB" id="A0AAE0XI61"/>
<dbReference type="GO" id="GO:0008017">
    <property type="term" value="F:microtubule binding"/>
    <property type="evidence" value="ECO:0007669"/>
    <property type="project" value="InterPro"/>
</dbReference>
<feature type="compositionally biased region" description="Polar residues" evidence="5">
    <location>
        <begin position="906"/>
        <end position="922"/>
    </location>
</feature>
<feature type="compositionally biased region" description="Polar residues" evidence="5">
    <location>
        <begin position="759"/>
        <end position="774"/>
    </location>
</feature>
<feature type="region of interest" description="Disordered" evidence="5">
    <location>
        <begin position="106"/>
        <end position="238"/>
    </location>
</feature>
<evidence type="ECO:0000256" key="1">
    <source>
        <dbReference type="ARBA" id="ARBA00004267"/>
    </source>
</evidence>
<feature type="domain" description="Cep57 centrosome microtubule-binding" evidence="6">
    <location>
        <begin position="1003"/>
        <end position="1079"/>
    </location>
</feature>
<proteinExistence type="predicted"/>
<sequence length="1124" mass="126195">MYDFRLRNNPFSSPPSSTGSHDTVSTTTEELSQNLSAFSFSPDGEGTRRFSEDLRQPPKRSTPRSGRFGNRPTSVINTSAIARAFPEWSGLLPKDGATTTTQDINFTAPAKTQPETSKGKENVPPAIAIDQAQDDTFEKALDSKRKRARADMQPRVDNESDCSTVLSRTPSRPVMGPRRSRFSNAQEEDSVSLTEAPKRSLQDMVSKIRTEKQTTKNQPSPRDTTPKQSPQQQAVQPSYNSLRLANLAIDRSGVTPTGRSFFLPAFRHLPDWTSGTLKFSAMKNGVPVFVRSGKAGVRLASGEHGSINAVGIPEGDEEIFVSMDKLLEEVRELHDHDAMLQREAEKLQREVNQYQSELKRFSIRKRSDSAIGSDSDGSFNRRNGVHSQELEDQVVQLQNRLDQASRQVGVHDIHSSALAAERDEALHQASVARERAQKLQAELEATHRDLESTLQYRHEKETLEAENTSLVATNQTLKQQHESALHNNKKLAAQCDKLRQELAAVQKELATARGELSSVRKQYEALQEEKKLVAQDHASMERSNDTYFKENKRLQAQIAARDSHISDLKKGISTRDEMIDNIQGMTTDTAVIELNAELEAEVAYLREQLQRQGSGSQDKDGSVSAKEGRIDVLKEQNIELACEKEQLVEENKRLRAEYEEMRGQWIDDRHKVIRLNQLLTRNNTDYLKTLNDNTEDCVRLEEGFKQKEETLRHKLERREAAIKKVKQLTSKIVEISEQDITGKSVKVTRIVEPNEATGGRNTTIDLTGKSNTMNIDDDPTQELHLTQGSDFLSIMDNEIIKLKQTYRDIGNMQEDDTTSGPVTKTIGMTQVKAQPVGILKKSSQFALDEDTGRFSVKSALSIASHHSEESNNTAATFRSHRSARSTSMTQNKAPRPESRLRRNSETTRLQENTTAQTHTVPSLSKDARRVLDGICKHKSDNCNVCVRIAAHGEKNSTNPSASNNKGLITTDDMRKGKKTVRVEKPVPVSDRMAEAETKYDEEPTMRPSMPPGDALAILIKETQDEIEHLQMELKHLNEKYFGLDKSLGQRERRRIMAEIKRLQAEVETKSSQLYRLHDVLEGQKQAGQLMNSEEIDVTILSSLLRLEGVTAESRDGGSSWNGFE</sequence>
<feature type="coiled-coil region" evidence="4">
    <location>
        <begin position="330"/>
        <end position="543"/>
    </location>
</feature>
<feature type="region of interest" description="Disordered" evidence="5">
    <location>
        <begin position="756"/>
        <end position="776"/>
    </location>
</feature>
<feature type="region of interest" description="Disordered" evidence="5">
    <location>
        <begin position="863"/>
        <end position="924"/>
    </location>
</feature>
<protein>
    <recommendedName>
        <fullName evidence="10">Rhoptry protein</fullName>
    </recommendedName>
</protein>
<dbReference type="Gene3D" id="6.10.250.3110">
    <property type="match status" value="1"/>
</dbReference>
<comment type="subcellular location">
    <subcellularLocation>
        <location evidence="1">Cytoplasm</location>
        <location evidence="1">Cytoskeleton</location>
        <location evidence="1">Microtubule organizing center</location>
    </subcellularLocation>
</comment>
<accession>A0AAE0XI61</accession>
<dbReference type="GO" id="GO:0005815">
    <property type="term" value="C:microtubule organizing center"/>
    <property type="evidence" value="ECO:0007669"/>
    <property type="project" value="UniProtKB-SubCell"/>
</dbReference>
<dbReference type="EMBL" id="JAULSO010000001">
    <property type="protein sequence ID" value="KAK3693735.1"/>
    <property type="molecule type" value="Genomic_DNA"/>
</dbReference>
<dbReference type="PANTHER" id="PTHR19336">
    <property type="entry name" value="UNCHARACTERIZED DUF1167"/>
    <property type="match status" value="1"/>
</dbReference>
<keyword evidence="3" id="KW-0206">Cytoskeleton</keyword>
<organism evidence="8 9">
    <name type="scientific">Podospora appendiculata</name>
    <dbReference type="NCBI Taxonomy" id="314037"/>
    <lineage>
        <taxon>Eukaryota</taxon>
        <taxon>Fungi</taxon>
        <taxon>Dikarya</taxon>
        <taxon>Ascomycota</taxon>
        <taxon>Pezizomycotina</taxon>
        <taxon>Sordariomycetes</taxon>
        <taxon>Sordariomycetidae</taxon>
        <taxon>Sordariales</taxon>
        <taxon>Podosporaceae</taxon>
        <taxon>Podospora</taxon>
    </lineage>
</organism>
<evidence type="ECO:0000259" key="6">
    <source>
        <dbReference type="Pfam" id="PF06657"/>
    </source>
</evidence>
<keyword evidence="4" id="KW-0175">Coiled coil</keyword>
<reference evidence="8" key="1">
    <citation type="journal article" date="2023" name="Mol. Phylogenet. Evol.">
        <title>Genome-scale phylogeny and comparative genomics of the fungal order Sordariales.</title>
        <authorList>
            <person name="Hensen N."/>
            <person name="Bonometti L."/>
            <person name="Westerberg I."/>
            <person name="Brannstrom I.O."/>
            <person name="Guillou S."/>
            <person name="Cros-Aarteil S."/>
            <person name="Calhoun S."/>
            <person name="Haridas S."/>
            <person name="Kuo A."/>
            <person name="Mondo S."/>
            <person name="Pangilinan J."/>
            <person name="Riley R."/>
            <person name="LaButti K."/>
            <person name="Andreopoulos B."/>
            <person name="Lipzen A."/>
            <person name="Chen C."/>
            <person name="Yan M."/>
            <person name="Daum C."/>
            <person name="Ng V."/>
            <person name="Clum A."/>
            <person name="Steindorff A."/>
            <person name="Ohm R.A."/>
            <person name="Martin F."/>
            <person name="Silar P."/>
            <person name="Natvig D.O."/>
            <person name="Lalanne C."/>
            <person name="Gautier V."/>
            <person name="Ament-Velasquez S.L."/>
            <person name="Kruys A."/>
            <person name="Hutchinson M.I."/>
            <person name="Powell A.J."/>
            <person name="Barry K."/>
            <person name="Miller A.N."/>
            <person name="Grigoriev I.V."/>
            <person name="Debuchy R."/>
            <person name="Gladieux P."/>
            <person name="Hiltunen Thoren M."/>
            <person name="Johannesson H."/>
        </authorList>
    </citation>
    <scope>NUCLEOTIDE SEQUENCE</scope>
    <source>
        <strain evidence="8">CBS 314.62</strain>
    </source>
</reference>
<feature type="compositionally biased region" description="Polar residues" evidence="5">
    <location>
        <begin position="215"/>
        <end position="238"/>
    </location>
</feature>